<dbReference type="AlphaFoldDB" id="A0A9P0AD86"/>
<name>A0A9P0AD86_BEMTA</name>
<keyword evidence="1" id="KW-0472">Membrane</keyword>
<gene>
    <name evidence="2" type="ORF">BEMITA_LOCUS10519</name>
</gene>
<accession>A0A9P0AD86</accession>
<dbReference type="Proteomes" id="UP001152759">
    <property type="component" value="Chromosome 6"/>
</dbReference>
<protein>
    <submittedName>
        <fullName evidence="2">Uncharacterized protein</fullName>
    </submittedName>
</protein>
<keyword evidence="1" id="KW-0812">Transmembrane</keyword>
<evidence type="ECO:0000313" key="3">
    <source>
        <dbReference type="Proteomes" id="UP001152759"/>
    </source>
</evidence>
<keyword evidence="1" id="KW-1133">Transmembrane helix</keyword>
<evidence type="ECO:0000313" key="2">
    <source>
        <dbReference type="EMBL" id="CAH0391949.1"/>
    </source>
</evidence>
<feature type="transmembrane region" description="Helical" evidence="1">
    <location>
        <begin position="336"/>
        <end position="358"/>
    </location>
</feature>
<dbReference type="EMBL" id="OU963867">
    <property type="protein sequence ID" value="CAH0391949.1"/>
    <property type="molecule type" value="Genomic_DNA"/>
</dbReference>
<proteinExistence type="predicted"/>
<keyword evidence="3" id="KW-1185">Reference proteome</keyword>
<sequence length="360" mass="42528">MFRGFRSVICFEEECIKYDPFRGSLITHTQESDTYFDFPLVPPRGQNYLINLYNNEEPFDEYFGLKNWKELASFTLLAIAKNLGGDIKFEIDNRAENDTLDPENYNMALKTDADLVIFEGSLADKDFRNIEVRFTPLDTAEELRESDFLFQAVNTTDDKSHLIFTEDPRYEWLKNRSIDSMYTMWKELRSYGAKVGYDEIFDEVYQLEEMNVSDFTVKEIYKSLREMLYRDGFILFFPEAAGHKDLMTVEDPQIVNRSHYYHIVREPIMSWPFDMRVLSSSVYCELFKSIVMRLTEGGILTKWFERFTDPTWYEHFIQFEDEKGQPRAFSMKDLRLGFICLVLGSLFSSFVFMAEIVYSG</sequence>
<reference evidence="2" key="1">
    <citation type="submission" date="2021-12" db="EMBL/GenBank/DDBJ databases">
        <authorList>
            <person name="King R."/>
        </authorList>
    </citation>
    <scope>NUCLEOTIDE SEQUENCE</scope>
</reference>
<organism evidence="2 3">
    <name type="scientific">Bemisia tabaci</name>
    <name type="common">Sweetpotato whitefly</name>
    <name type="synonym">Aleurodes tabaci</name>
    <dbReference type="NCBI Taxonomy" id="7038"/>
    <lineage>
        <taxon>Eukaryota</taxon>
        <taxon>Metazoa</taxon>
        <taxon>Ecdysozoa</taxon>
        <taxon>Arthropoda</taxon>
        <taxon>Hexapoda</taxon>
        <taxon>Insecta</taxon>
        <taxon>Pterygota</taxon>
        <taxon>Neoptera</taxon>
        <taxon>Paraneoptera</taxon>
        <taxon>Hemiptera</taxon>
        <taxon>Sternorrhyncha</taxon>
        <taxon>Aleyrodoidea</taxon>
        <taxon>Aleyrodidae</taxon>
        <taxon>Aleyrodinae</taxon>
        <taxon>Bemisia</taxon>
    </lineage>
</organism>
<evidence type="ECO:0000256" key="1">
    <source>
        <dbReference type="SAM" id="Phobius"/>
    </source>
</evidence>